<feature type="transmembrane region" description="Helical" evidence="1">
    <location>
        <begin position="907"/>
        <end position="926"/>
    </location>
</feature>
<dbReference type="EMBL" id="QFLI01000002">
    <property type="protein sequence ID" value="PXY02503.1"/>
    <property type="molecule type" value="Genomic_DNA"/>
</dbReference>
<dbReference type="GO" id="GO:0005886">
    <property type="term" value="C:plasma membrane"/>
    <property type="evidence" value="ECO:0007669"/>
    <property type="project" value="TreeGrafter"/>
</dbReference>
<dbReference type="Gene3D" id="1.20.1640.10">
    <property type="entry name" value="Multidrug efflux transporter AcrB transmembrane domain"/>
    <property type="match status" value="2"/>
</dbReference>
<dbReference type="PANTHER" id="PTHR32063">
    <property type="match status" value="1"/>
</dbReference>
<dbReference type="SUPFAM" id="SSF82866">
    <property type="entry name" value="Multidrug efflux transporter AcrB transmembrane domain"/>
    <property type="match status" value="2"/>
</dbReference>
<dbReference type="RefSeq" id="WP_110360135.1">
    <property type="nucleotide sequence ID" value="NZ_QFLI01000002.1"/>
</dbReference>
<keyword evidence="1" id="KW-1133">Transmembrane helix</keyword>
<dbReference type="Gene3D" id="3.30.70.1430">
    <property type="entry name" value="Multidrug efflux transporter AcrB pore domain"/>
    <property type="match status" value="2"/>
</dbReference>
<name>A0A2V4A2C5_9BACT</name>
<comment type="caution">
    <text evidence="2">The sequence shown here is derived from an EMBL/GenBank/DDBJ whole genome shotgun (WGS) entry which is preliminary data.</text>
</comment>
<feature type="transmembrane region" description="Helical" evidence="1">
    <location>
        <begin position="546"/>
        <end position="565"/>
    </location>
</feature>
<dbReference type="InterPro" id="IPR001036">
    <property type="entry name" value="Acrflvin-R"/>
</dbReference>
<dbReference type="Pfam" id="PF00873">
    <property type="entry name" value="ACR_tran"/>
    <property type="match status" value="1"/>
</dbReference>
<accession>A0A2V4A2C5</accession>
<dbReference type="InterPro" id="IPR027463">
    <property type="entry name" value="AcrB_DN_DC_subdom"/>
</dbReference>
<dbReference type="PRINTS" id="PR00702">
    <property type="entry name" value="ACRIFLAVINRP"/>
</dbReference>
<keyword evidence="1" id="KW-0812">Transmembrane</keyword>
<reference evidence="2 3" key="1">
    <citation type="submission" date="2018-05" db="EMBL/GenBank/DDBJ databases">
        <title>Marinifilum breve JC075T sp. nov., a marine bacterium isolated from Yongle Blue Hole in the South China Sea.</title>
        <authorList>
            <person name="Fu T."/>
        </authorList>
    </citation>
    <scope>NUCLEOTIDE SEQUENCE [LARGE SCALE GENOMIC DNA]</scope>
    <source>
        <strain evidence="2 3">JC075</strain>
    </source>
</reference>
<dbReference type="SUPFAM" id="SSF82693">
    <property type="entry name" value="Multidrug efflux transporter AcrB pore domain, PN1, PN2, PC1 and PC2 subdomains"/>
    <property type="match status" value="3"/>
</dbReference>
<dbReference type="SUPFAM" id="SSF82714">
    <property type="entry name" value="Multidrug efflux transporter AcrB TolC docking domain, DN and DC subdomains"/>
    <property type="match status" value="2"/>
</dbReference>
<keyword evidence="3" id="KW-1185">Reference proteome</keyword>
<feature type="transmembrane region" description="Helical" evidence="1">
    <location>
        <begin position="12"/>
        <end position="35"/>
    </location>
</feature>
<proteinExistence type="predicted"/>
<dbReference type="AlphaFoldDB" id="A0A2V4A2C5"/>
<evidence type="ECO:0000256" key="1">
    <source>
        <dbReference type="SAM" id="Phobius"/>
    </source>
</evidence>
<sequence>MKTGFAGGIANLFINSKLTPLLMVAFMIIGVYSAYLTPREEEPQIDVPIADIFLMYPGASPSEIESRVMQPLEKVVANIPGVEYVYSTSMPGQAMLIVQFYVGEDVERSLVKMYNEIMKHMDEMPKGTSMPLIKTRAIDDVPVLGLTFWSETYDDFQLKRIAQEVNNEIEKVNEVSETKVIGGRSRQVRVVLNREQMAGYNIDALSISQQIQVSNQQIGSGSFNSHDKEYLVETGKFLENADDVSNLVVGVYKGSPIYLKQVAEVIDGPEIPSQYVSFGYGKINDSKEKYRGEYPAVTISVAKRRGADAMKVSEQILSKIESLKKDLIPSDVHVDVTRNYGETASDKVAELLLHLLGAIVAVTFVVMLAMGWRGGLVVFLSVPITFALTMFSYYFLDYTLNRITLFALVFVTGIVVDDSIIIAENMHRHFKMKRLPFMQAALRSIDEVGNPTILATFTVIAAVLPMVFVSGLMGPYMSPMPIGASIAMIFSLLVALTITPYLAYRLLHHEEKEGKEEKVFQLEDSLIYKMYAATIRPMLESRLKRWGFISVVSVLLLASTTLIYFKMVAVKMLPFDNKNEFQVVIDMPEGTTLERTAVVAKELAAYIAQQENVVDYQTYVGTAAPINFNGLVRHYDLRRGSNVADIQVNLTHKHDRDLQSHDIAKAMRPGLQEIGKKFNANVKVVEVPPGPPVMSTLVAEIYGPDSAGQINVAKQVKGIFGKTNDVVDVDWLVEDDQTEFQFNVDKEKAMLAGVSTQQVVHTLNMALRGHEVSQLYQEHEHEQVGIDLRLQEKDRSSLTDLKKVNVLTQSGQLIPLGDIVDIQEKIKEKSIYRKNQKRVVYVTADVAGKLESPVYGIMEISDNLTDVEVPEGYELLEEYTQQPFFEDNYSLKWDGEWQITYEVFRDLGAAFAVVLLVIYMLIIGWFQNFKVPFVMMVSIPLSLVGILIGHWLMGAFFTATSMIGMIALAGIMVRNAILLIDFINLRLAEGVPLKEAVIEAGAVRTTPILLTAGTVVIGAVVILFDPIFQGLAISLMGGSIASTFLTLVIVPLIYYMTEKKKYPEVKEEIEVSNE</sequence>
<feature type="transmembrane region" description="Helical" evidence="1">
    <location>
        <begin position="376"/>
        <end position="396"/>
    </location>
</feature>
<keyword evidence="1" id="KW-0472">Membrane</keyword>
<dbReference type="OrthoDB" id="9758940at2"/>
<feature type="transmembrane region" description="Helical" evidence="1">
    <location>
        <begin position="351"/>
        <end position="369"/>
    </location>
</feature>
<feature type="transmembrane region" description="Helical" evidence="1">
    <location>
        <begin position="453"/>
        <end position="476"/>
    </location>
</feature>
<feature type="transmembrane region" description="Helical" evidence="1">
    <location>
        <begin position="482"/>
        <end position="504"/>
    </location>
</feature>
<dbReference type="GO" id="GO:0042910">
    <property type="term" value="F:xenobiotic transmembrane transporter activity"/>
    <property type="evidence" value="ECO:0007669"/>
    <property type="project" value="TreeGrafter"/>
</dbReference>
<feature type="transmembrane region" description="Helical" evidence="1">
    <location>
        <begin position="1001"/>
        <end position="1024"/>
    </location>
</feature>
<dbReference type="Gene3D" id="3.30.70.1440">
    <property type="entry name" value="Multidrug efflux transporter AcrB pore domain"/>
    <property type="match status" value="1"/>
</dbReference>
<organism evidence="2 3">
    <name type="scientific">Marinifilum breve</name>
    <dbReference type="NCBI Taxonomy" id="2184082"/>
    <lineage>
        <taxon>Bacteria</taxon>
        <taxon>Pseudomonadati</taxon>
        <taxon>Bacteroidota</taxon>
        <taxon>Bacteroidia</taxon>
        <taxon>Marinilabiliales</taxon>
        <taxon>Marinifilaceae</taxon>
    </lineage>
</organism>
<dbReference type="PANTHER" id="PTHR32063:SF16">
    <property type="entry name" value="CATION EFFLUX SYSTEM (ACRB_ACRD_ACRF FAMILY)"/>
    <property type="match status" value="1"/>
</dbReference>
<feature type="transmembrane region" description="Helical" evidence="1">
    <location>
        <begin position="933"/>
        <end position="953"/>
    </location>
</feature>
<dbReference type="Gene3D" id="3.30.2090.10">
    <property type="entry name" value="Multidrug efflux transporter AcrB TolC docking domain, DN and DC subdomains"/>
    <property type="match status" value="2"/>
</dbReference>
<feature type="transmembrane region" description="Helical" evidence="1">
    <location>
        <begin position="1030"/>
        <end position="1056"/>
    </location>
</feature>
<feature type="transmembrane region" description="Helical" evidence="1">
    <location>
        <begin position="959"/>
        <end position="980"/>
    </location>
</feature>
<dbReference type="Proteomes" id="UP000248079">
    <property type="component" value="Unassembled WGS sequence"/>
</dbReference>
<evidence type="ECO:0000313" key="3">
    <source>
        <dbReference type="Proteomes" id="UP000248079"/>
    </source>
</evidence>
<evidence type="ECO:0000313" key="2">
    <source>
        <dbReference type="EMBL" id="PXY02503.1"/>
    </source>
</evidence>
<dbReference type="Gene3D" id="3.30.70.1320">
    <property type="entry name" value="Multidrug efflux transporter AcrB pore domain like"/>
    <property type="match status" value="1"/>
</dbReference>
<protein>
    <submittedName>
        <fullName evidence="2">Multidrug transporter AcrB</fullName>
    </submittedName>
</protein>
<feature type="transmembrane region" description="Helical" evidence="1">
    <location>
        <begin position="402"/>
        <end position="423"/>
    </location>
</feature>
<gene>
    <name evidence="2" type="ORF">DF185_05905</name>
</gene>